<dbReference type="AlphaFoldDB" id="A0A8T3BF35"/>
<proteinExistence type="predicted"/>
<evidence type="ECO:0000313" key="1">
    <source>
        <dbReference type="EMBL" id="KAI0511004.1"/>
    </source>
</evidence>
<dbReference type="EMBL" id="JAGYWB010000009">
    <property type="protein sequence ID" value="KAI0511004.1"/>
    <property type="molecule type" value="Genomic_DNA"/>
</dbReference>
<protein>
    <submittedName>
        <fullName evidence="1">Uncharacterized protein</fullName>
    </submittedName>
</protein>
<name>A0A8T3BF35_DENNO</name>
<comment type="caution">
    <text evidence="1">The sequence shown here is derived from an EMBL/GenBank/DDBJ whole genome shotgun (WGS) entry which is preliminary data.</text>
</comment>
<sequence>MEPASVGHEGRARFAANFCFSETMRNLKFGRNTSSEQGYSRKGRIRKQSIIIYPKVLDVAFK</sequence>
<dbReference type="Proteomes" id="UP000829196">
    <property type="component" value="Unassembled WGS sequence"/>
</dbReference>
<organism evidence="1 2">
    <name type="scientific">Dendrobium nobile</name>
    <name type="common">Orchid</name>
    <dbReference type="NCBI Taxonomy" id="94219"/>
    <lineage>
        <taxon>Eukaryota</taxon>
        <taxon>Viridiplantae</taxon>
        <taxon>Streptophyta</taxon>
        <taxon>Embryophyta</taxon>
        <taxon>Tracheophyta</taxon>
        <taxon>Spermatophyta</taxon>
        <taxon>Magnoliopsida</taxon>
        <taxon>Liliopsida</taxon>
        <taxon>Asparagales</taxon>
        <taxon>Orchidaceae</taxon>
        <taxon>Epidendroideae</taxon>
        <taxon>Malaxideae</taxon>
        <taxon>Dendrobiinae</taxon>
        <taxon>Dendrobium</taxon>
    </lineage>
</organism>
<accession>A0A8T3BF35</accession>
<keyword evidence="2" id="KW-1185">Reference proteome</keyword>
<evidence type="ECO:0000313" key="2">
    <source>
        <dbReference type="Proteomes" id="UP000829196"/>
    </source>
</evidence>
<reference evidence="1" key="1">
    <citation type="journal article" date="2022" name="Front. Genet.">
        <title>Chromosome-Scale Assembly of the Dendrobium nobile Genome Provides Insights Into the Molecular Mechanism of the Biosynthesis of the Medicinal Active Ingredient of Dendrobium.</title>
        <authorList>
            <person name="Xu Q."/>
            <person name="Niu S.-C."/>
            <person name="Li K.-L."/>
            <person name="Zheng P.-J."/>
            <person name="Zhang X.-J."/>
            <person name="Jia Y."/>
            <person name="Liu Y."/>
            <person name="Niu Y.-X."/>
            <person name="Yu L.-H."/>
            <person name="Chen D.-F."/>
            <person name="Zhang G.-Q."/>
        </authorList>
    </citation>
    <scope>NUCLEOTIDE SEQUENCE</scope>
    <source>
        <tissue evidence="1">Leaf</tissue>
    </source>
</reference>
<gene>
    <name evidence="1" type="ORF">KFK09_011622</name>
</gene>